<feature type="region of interest" description="Disordered" evidence="3">
    <location>
        <begin position="470"/>
        <end position="493"/>
    </location>
</feature>
<dbReference type="AlphaFoldDB" id="A0A3F2RNW5"/>
<dbReference type="InterPro" id="IPR001563">
    <property type="entry name" value="Peptidase_S10"/>
</dbReference>
<dbReference type="Proteomes" id="UP000284657">
    <property type="component" value="Unassembled WGS sequence"/>
</dbReference>
<dbReference type="EC" id="3.4.16.-" evidence="2"/>
<dbReference type="PANTHER" id="PTHR11802">
    <property type="entry name" value="SERINE PROTEASE FAMILY S10 SERINE CARBOXYPEPTIDASE"/>
    <property type="match status" value="1"/>
</dbReference>
<keyword evidence="4" id="KW-1133">Transmembrane helix</keyword>
<dbReference type="SUPFAM" id="SSF51735">
    <property type="entry name" value="NAD(P)-binding Rossmann-fold domains"/>
    <property type="match status" value="1"/>
</dbReference>
<evidence type="ECO:0000313" key="6">
    <source>
        <dbReference type="EMBL" id="RLN61384.1"/>
    </source>
</evidence>
<gene>
    <name evidence="5" type="ORF">BBJ29_002638</name>
    <name evidence="6" type="ORF">BBP00_00005414</name>
</gene>
<organism evidence="6 7">
    <name type="scientific">Phytophthora kernoviae</name>
    <dbReference type="NCBI Taxonomy" id="325452"/>
    <lineage>
        <taxon>Eukaryota</taxon>
        <taxon>Sar</taxon>
        <taxon>Stramenopiles</taxon>
        <taxon>Oomycota</taxon>
        <taxon>Peronosporomycetes</taxon>
        <taxon>Peronosporales</taxon>
        <taxon>Peronosporaceae</taxon>
        <taxon>Phytophthora</taxon>
    </lineage>
</organism>
<dbReference type="Pfam" id="PF00106">
    <property type="entry name" value="adh_short"/>
    <property type="match status" value="1"/>
</dbReference>
<keyword evidence="4" id="KW-0812">Transmembrane</keyword>
<comment type="caution">
    <text evidence="6">The sequence shown here is derived from an EMBL/GenBank/DDBJ whole genome shotgun (WGS) entry which is preliminary data.</text>
</comment>
<dbReference type="EMBL" id="MBAD02001999">
    <property type="protein sequence ID" value="RLN50604.1"/>
    <property type="molecule type" value="Genomic_DNA"/>
</dbReference>
<keyword evidence="2" id="KW-0645">Protease</keyword>
<comment type="similarity">
    <text evidence="1 2">Belongs to the peptidase S10 family.</text>
</comment>
<dbReference type="PROSITE" id="PS00131">
    <property type="entry name" value="CARBOXYPEPT_SER_SER"/>
    <property type="match status" value="1"/>
</dbReference>
<feature type="transmembrane region" description="Helical" evidence="4">
    <location>
        <begin position="501"/>
        <end position="519"/>
    </location>
</feature>
<evidence type="ECO:0000256" key="4">
    <source>
        <dbReference type="SAM" id="Phobius"/>
    </source>
</evidence>
<dbReference type="InterPro" id="IPR036291">
    <property type="entry name" value="NAD(P)-bd_dom_sf"/>
</dbReference>
<evidence type="ECO:0000313" key="5">
    <source>
        <dbReference type="EMBL" id="RLN50604.1"/>
    </source>
</evidence>
<keyword evidence="2" id="KW-0378">Hydrolase</keyword>
<dbReference type="PANTHER" id="PTHR11802:SF201">
    <property type="entry name" value="CARBOXYPEPTIDASE"/>
    <property type="match status" value="1"/>
</dbReference>
<dbReference type="GO" id="GO:0004185">
    <property type="term" value="F:serine-type carboxypeptidase activity"/>
    <property type="evidence" value="ECO:0007669"/>
    <property type="project" value="UniProtKB-UniRule"/>
</dbReference>
<dbReference type="InterPro" id="IPR002347">
    <property type="entry name" value="SDR_fam"/>
</dbReference>
<keyword evidence="2" id="KW-0121">Carboxypeptidase</keyword>
<protein>
    <recommendedName>
        <fullName evidence="2">Carboxypeptidase</fullName>
        <ecNumber evidence="2">3.4.16.-</ecNumber>
    </recommendedName>
</protein>
<evidence type="ECO:0000256" key="1">
    <source>
        <dbReference type="ARBA" id="ARBA00009431"/>
    </source>
</evidence>
<dbReference type="SUPFAM" id="SSF53474">
    <property type="entry name" value="alpha/beta-Hydrolases"/>
    <property type="match status" value="1"/>
</dbReference>
<evidence type="ECO:0000313" key="8">
    <source>
        <dbReference type="Proteomes" id="UP000284657"/>
    </source>
</evidence>
<keyword evidence="4" id="KW-0472">Membrane</keyword>
<dbReference type="InterPro" id="IPR018202">
    <property type="entry name" value="Ser_caboxypep_ser_AS"/>
</dbReference>
<sequence length="641" mass="71115">MLFTSPAMAHDAHRVGDLPGLKQKDVPFTHYAGQLHLPTDTEEKMFYWYAESRRSPDSDPVVLWLNGGPGCASSEGFFTENGPFVAKRDGTVGLNPYGWNARANVVWVDSPSGVGYSQPLQNATGYYNDDVVADRLRLFLAEFFAKYPELQGRDFYVTGESYAGMYVPFLVDRLVDDPLIGVNLKGFAVGNPLTDMEIDGNAYMDYYYSHALISRGDYFRLLDYCDHDVAQCMFMDDNCTERCEESVVKAHEAADTGEFNHYYIYGDVCHLRNSQRRALHSHLLEKVGPKVQTHRGVVGPCAGDFTDKLLNQLEVQQALHIEGELPMKWVDCQPFISHHFNRTKSSLDKYRKLLGNGLEVLIYSGDADSVVNFIGTQRWITEDAGLALQPASPWRAWLGPDDQIAGYQQRFELGLTFKTVKGAGHMVPAVRPLHGLHLFDCFLFGDDKCSAITYPIDPFEREAAGGVFSDGDSEDSGLAEQTSSTVSQSKAGTSTASAPTVSLFVGCAFLMLVATVYAHRRRRRDGHRRANSGIGFETTLQLARNGAHVILVCRSAERGREAEAKILEALSPQSQAGSVEFMQVDVSDLSSVKNFAESFKKSHSRLDLLINNAGIMGGAYTKTVDGYERQLLLPIIWAISH</sequence>
<evidence type="ECO:0000313" key="7">
    <source>
        <dbReference type="Proteomes" id="UP000277300"/>
    </source>
</evidence>
<proteinExistence type="inferred from homology"/>
<dbReference type="OrthoDB" id="443318at2759"/>
<dbReference type="Pfam" id="PF00450">
    <property type="entry name" value="Peptidase_S10"/>
    <property type="match status" value="1"/>
</dbReference>
<feature type="compositionally biased region" description="Polar residues" evidence="3">
    <location>
        <begin position="479"/>
        <end position="493"/>
    </location>
</feature>
<dbReference type="InterPro" id="IPR029058">
    <property type="entry name" value="AB_hydrolase_fold"/>
</dbReference>
<dbReference type="Gene3D" id="3.40.50.1820">
    <property type="entry name" value="alpha/beta hydrolase"/>
    <property type="match status" value="1"/>
</dbReference>
<dbReference type="PRINTS" id="PR00724">
    <property type="entry name" value="CRBOXYPTASEC"/>
</dbReference>
<dbReference type="GO" id="GO:0006508">
    <property type="term" value="P:proteolysis"/>
    <property type="evidence" value="ECO:0007669"/>
    <property type="project" value="UniProtKB-KW"/>
</dbReference>
<evidence type="ECO:0000256" key="2">
    <source>
        <dbReference type="RuleBase" id="RU361156"/>
    </source>
</evidence>
<dbReference type="EMBL" id="MBDO02000158">
    <property type="protein sequence ID" value="RLN61384.1"/>
    <property type="molecule type" value="Genomic_DNA"/>
</dbReference>
<accession>A0A3F2RNW5</accession>
<name>A0A3F2RNW5_9STRA</name>
<evidence type="ECO:0000256" key="3">
    <source>
        <dbReference type="SAM" id="MobiDB-lite"/>
    </source>
</evidence>
<dbReference type="Proteomes" id="UP000277300">
    <property type="component" value="Unassembled WGS sequence"/>
</dbReference>
<reference evidence="7 8" key="1">
    <citation type="submission" date="2018-07" db="EMBL/GenBank/DDBJ databases">
        <title>Genome sequencing of oomycete isolates from Chile give support for New Zealand origin for Phytophthora kernoviae and make available the first Nothophytophthora sp. genome.</title>
        <authorList>
            <person name="Studholme D.J."/>
            <person name="Sanfuentes E."/>
            <person name="Panda P."/>
            <person name="Hill R."/>
            <person name="Sambles C."/>
            <person name="Grant M."/>
            <person name="Williams N.M."/>
            <person name="Mcdougal R.L."/>
        </authorList>
    </citation>
    <scope>NUCLEOTIDE SEQUENCE [LARGE SCALE GENOMIC DNA]</scope>
    <source>
        <strain evidence="6">Chile6</strain>
        <strain evidence="5">Chile7</strain>
    </source>
</reference>
<dbReference type="Gene3D" id="3.40.50.720">
    <property type="entry name" value="NAD(P)-binding Rossmann-like Domain"/>
    <property type="match status" value="1"/>
</dbReference>